<dbReference type="KEGG" id="tnl:113502165"/>
<feature type="domain" description="GFO/IDH/MocA-like oxidoreductase" evidence="13">
    <location>
        <begin position="134"/>
        <end position="246"/>
    </location>
</feature>
<dbReference type="Pfam" id="PF01408">
    <property type="entry name" value="GFO_IDH_MocA"/>
    <property type="match status" value="1"/>
</dbReference>
<evidence type="ECO:0000256" key="11">
    <source>
        <dbReference type="SAM" id="SignalP"/>
    </source>
</evidence>
<evidence type="ECO:0000256" key="9">
    <source>
        <dbReference type="ARBA" id="ARBA00047423"/>
    </source>
</evidence>
<dbReference type="RefSeq" id="XP_026739383.1">
    <property type="nucleotide sequence ID" value="XM_026883582.1"/>
</dbReference>
<name>A0A7E5WFA4_TRINI</name>
<evidence type="ECO:0000256" key="3">
    <source>
        <dbReference type="ARBA" id="ARBA00038853"/>
    </source>
</evidence>
<dbReference type="GO" id="GO:0047115">
    <property type="term" value="F:trans-1,2-dihydrobenzene-1,2-diol dehydrogenase activity"/>
    <property type="evidence" value="ECO:0007669"/>
    <property type="project" value="UniProtKB-EC"/>
</dbReference>
<dbReference type="InParanoid" id="A0A7E5WFA4"/>
<evidence type="ECO:0000313" key="15">
    <source>
        <dbReference type="RefSeq" id="XP_026739383.1"/>
    </source>
</evidence>
<comment type="similarity">
    <text evidence="1">Belongs to the Gfo/Idh/MocA family.</text>
</comment>
<keyword evidence="11" id="KW-0732">Signal</keyword>
<dbReference type="AlphaFoldDB" id="A0A7E5WFA4"/>
<sequence>MTLRWGIVSAGFICADFVNALNTFPEKGDQAVVAVAARDKSKAAEFAKTFNIPKVFDSYEALAKSDDIDIAYIGTLNPYHYELSKLFLENDKHVLCEKPLCLNAKQSESLIKLATKKNRFFMEAVWSRFSPAYLDLEKEIESGKLGEVRLVQGNFGFACESERMFKKEYGGSAVLDIGIYLLQISQYVFKEEPKNVTTVGIRGETDVDISETVILEYSNGKRAVLNIDATLKLDNHTTIYGTKGSYKLHEPFHFPLETTGSDGSLKSFPLHTSSIPYNFGPNSPGLAYQTLEIAKCIRAGKIESPRMSHKETLVLARLMDTVRKQLGVHYDADDKEYP</sequence>
<evidence type="ECO:0000256" key="1">
    <source>
        <dbReference type="ARBA" id="ARBA00010928"/>
    </source>
</evidence>
<dbReference type="InterPro" id="IPR050984">
    <property type="entry name" value="Gfo/Idh/MocA_domain"/>
</dbReference>
<dbReference type="Pfam" id="PF22725">
    <property type="entry name" value="GFO_IDH_MocA_C3"/>
    <property type="match status" value="1"/>
</dbReference>
<proteinExistence type="inferred from homology"/>
<gene>
    <name evidence="15" type="primary">LOC113502165</name>
</gene>
<dbReference type="PANTHER" id="PTHR22604">
    <property type="entry name" value="OXIDOREDUCTASES"/>
    <property type="match status" value="1"/>
</dbReference>
<evidence type="ECO:0000256" key="8">
    <source>
        <dbReference type="ARBA" id="ARBA00043025"/>
    </source>
</evidence>
<comment type="catalytic activity">
    <reaction evidence="10">
        <text>D-xylose + NADP(+) = D-xylono-1,5-lactone + NADPH + H(+)</text>
        <dbReference type="Rhea" id="RHEA:22000"/>
        <dbReference type="ChEBI" id="CHEBI:15378"/>
        <dbReference type="ChEBI" id="CHEBI:15867"/>
        <dbReference type="ChEBI" id="CHEBI:53455"/>
        <dbReference type="ChEBI" id="CHEBI:57783"/>
        <dbReference type="ChEBI" id="CHEBI:58349"/>
        <dbReference type="EC" id="1.1.1.179"/>
    </reaction>
</comment>
<organism evidence="14 15">
    <name type="scientific">Trichoplusia ni</name>
    <name type="common">Cabbage looper</name>
    <dbReference type="NCBI Taxonomy" id="7111"/>
    <lineage>
        <taxon>Eukaryota</taxon>
        <taxon>Metazoa</taxon>
        <taxon>Ecdysozoa</taxon>
        <taxon>Arthropoda</taxon>
        <taxon>Hexapoda</taxon>
        <taxon>Insecta</taxon>
        <taxon>Pterygota</taxon>
        <taxon>Neoptera</taxon>
        <taxon>Endopterygota</taxon>
        <taxon>Lepidoptera</taxon>
        <taxon>Glossata</taxon>
        <taxon>Ditrysia</taxon>
        <taxon>Noctuoidea</taxon>
        <taxon>Noctuidae</taxon>
        <taxon>Plusiinae</taxon>
        <taxon>Trichoplusia</taxon>
    </lineage>
</organism>
<evidence type="ECO:0000259" key="12">
    <source>
        <dbReference type="Pfam" id="PF01408"/>
    </source>
</evidence>
<evidence type="ECO:0000313" key="14">
    <source>
        <dbReference type="Proteomes" id="UP000322000"/>
    </source>
</evidence>
<feature type="signal peptide" evidence="11">
    <location>
        <begin position="1"/>
        <end position="20"/>
    </location>
</feature>
<dbReference type="GO" id="GO:0047837">
    <property type="term" value="F:D-xylose 1-dehydrogenase (NADP+) activity"/>
    <property type="evidence" value="ECO:0007669"/>
    <property type="project" value="UniProtKB-EC"/>
</dbReference>
<dbReference type="PANTHER" id="PTHR22604:SF105">
    <property type="entry name" value="TRANS-1,2-DIHYDROBENZENE-1,2-DIOL DEHYDROGENASE"/>
    <property type="match status" value="1"/>
</dbReference>
<accession>A0A7E5WFA4</accession>
<evidence type="ECO:0000256" key="5">
    <source>
        <dbReference type="ARBA" id="ARBA00040603"/>
    </source>
</evidence>
<dbReference type="Gene3D" id="3.30.360.10">
    <property type="entry name" value="Dihydrodipicolinate Reductase, domain 2"/>
    <property type="match status" value="1"/>
</dbReference>
<keyword evidence="14" id="KW-1185">Reference proteome</keyword>
<dbReference type="EC" id="1.1.1.179" evidence="4"/>
<evidence type="ECO:0000256" key="4">
    <source>
        <dbReference type="ARBA" id="ARBA00038984"/>
    </source>
</evidence>
<reference evidence="15" key="1">
    <citation type="submission" date="2025-08" db="UniProtKB">
        <authorList>
            <consortium name="RefSeq"/>
        </authorList>
    </citation>
    <scope>IDENTIFICATION</scope>
</reference>
<comment type="catalytic activity">
    <reaction evidence="9">
        <text>(1R,2R)-1,2-dihydrobenzene-1,2-diol + NADP(+) = catechol + NADPH + H(+)</text>
        <dbReference type="Rhea" id="RHEA:16729"/>
        <dbReference type="ChEBI" id="CHEBI:10702"/>
        <dbReference type="ChEBI" id="CHEBI:15378"/>
        <dbReference type="ChEBI" id="CHEBI:18135"/>
        <dbReference type="ChEBI" id="CHEBI:57783"/>
        <dbReference type="ChEBI" id="CHEBI:58349"/>
        <dbReference type="EC" id="1.3.1.20"/>
    </reaction>
</comment>
<evidence type="ECO:0000256" key="2">
    <source>
        <dbReference type="ARBA" id="ARBA00023002"/>
    </source>
</evidence>
<protein>
    <recommendedName>
        <fullName evidence="5">Trans-1,2-dihydrobenzene-1,2-diol dehydrogenase</fullName>
        <ecNumber evidence="4">1.1.1.179</ecNumber>
        <ecNumber evidence="3">1.3.1.20</ecNumber>
    </recommendedName>
    <alternativeName>
        <fullName evidence="8">D-xylose 1-dehydrogenase</fullName>
    </alternativeName>
    <alternativeName>
        <fullName evidence="7">D-xylose-NADP dehydrogenase</fullName>
    </alternativeName>
    <alternativeName>
        <fullName evidence="6">Dimeric dihydrodiol dehydrogenase</fullName>
    </alternativeName>
</protein>
<dbReference type="GeneID" id="113502165"/>
<dbReference type="Proteomes" id="UP000322000">
    <property type="component" value="Chromosome 16"/>
</dbReference>
<evidence type="ECO:0000259" key="13">
    <source>
        <dbReference type="Pfam" id="PF22725"/>
    </source>
</evidence>
<dbReference type="SUPFAM" id="SSF51735">
    <property type="entry name" value="NAD(P)-binding Rossmann-fold domains"/>
    <property type="match status" value="1"/>
</dbReference>
<evidence type="ECO:0000256" key="6">
    <source>
        <dbReference type="ARBA" id="ARBA00042926"/>
    </source>
</evidence>
<dbReference type="GO" id="GO:0000166">
    <property type="term" value="F:nucleotide binding"/>
    <property type="evidence" value="ECO:0007669"/>
    <property type="project" value="InterPro"/>
</dbReference>
<keyword evidence="2" id="KW-0560">Oxidoreductase</keyword>
<dbReference type="OrthoDB" id="2129491at2759"/>
<dbReference type="InterPro" id="IPR000683">
    <property type="entry name" value="Gfo/Idh/MocA-like_OxRdtase_N"/>
</dbReference>
<dbReference type="EC" id="1.3.1.20" evidence="3"/>
<dbReference type="Gene3D" id="3.40.50.720">
    <property type="entry name" value="NAD(P)-binding Rossmann-like Domain"/>
    <property type="match status" value="1"/>
</dbReference>
<feature type="domain" description="Gfo/Idh/MocA-like oxidoreductase N-terminal" evidence="12">
    <location>
        <begin position="3"/>
        <end position="122"/>
    </location>
</feature>
<dbReference type="InterPro" id="IPR036291">
    <property type="entry name" value="NAD(P)-bd_dom_sf"/>
</dbReference>
<feature type="chain" id="PRO_5028958817" description="Trans-1,2-dihydrobenzene-1,2-diol dehydrogenase" evidence="11">
    <location>
        <begin position="21"/>
        <end position="338"/>
    </location>
</feature>
<evidence type="ECO:0000256" key="7">
    <source>
        <dbReference type="ARBA" id="ARBA00042988"/>
    </source>
</evidence>
<evidence type="ECO:0000256" key="10">
    <source>
        <dbReference type="ARBA" id="ARBA00049233"/>
    </source>
</evidence>
<dbReference type="SUPFAM" id="SSF55347">
    <property type="entry name" value="Glyceraldehyde-3-phosphate dehydrogenase-like, C-terminal domain"/>
    <property type="match status" value="1"/>
</dbReference>
<dbReference type="InterPro" id="IPR055170">
    <property type="entry name" value="GFO_IDH_MocA-like_dom"/>
</dbReference>